<evidence type="ECO:0000256" key="1">
    <source>
        <dbReference type="SAM" id="Phobius"/>
    </source>
</evidence>
<dbReference type="AlphaFoldDB" id="A0A078MSU1"/>
<feature type="transmembrane region" description="Helical" evidence="1">
    <location>
        <begin position="286"/>
        <end position="305"/>
    </location>
</feature>
<accession>A0A078MSU1</accession>
<dbReference type="InterPro" id="IPR047928">
    <property type="entry name" value="Perm_prefix_1"/>
</dbReference>
<dbReference type="PATRIC" id="fig|1461584.3.peg.2680"/>
<dbReference type="EMBL" id="LN483072">
    <property type="protein sequence ID" value="CEA09339.1"/>
    <property type="molecule type" value="Genomic_DNA"/>
</dbReference>
<name>A0A078MSU1_9MICC</name>
<feature type="transmembrane region" description="Helical" evidence="1">
    <location>
        <begin position="216"/>
        <end position="238"/>
    </location>
</feature>
<gene>
    <name evidence="2" type="ORF">BN1051_02707</name>
</gene>
<protein>
    <submittedName>
        <fullName evidence="2">Uncharacterized protein</fullName>
    </submittedName>
</protein>
<keyword evidence="1" id="KW-1133">Transmembrane helix</keyword>
<feature type="transmembrane region" description="Helical" evidence="1">
    <location>
        <begin position="174"/>
        <end position="196"/>
    </location>
</feature>
<dbReference type="Pfam" id="PF22564">
    <property type="entry name" value="HAAS"/>
    <property type="match status" value="1"/>
</dbReference>
<sequence>MSTLIDRYVFTALKSIPENQRSDIDRELRGSISDAVEARVDAGETPAAAETAVLTEFGDPARLAARYADRPLYLIGPDLFLDWWRLLKTLLIIVVPLAVVANLVIKLALDPADIGGAIGSAVGLGLGVVVHIAFWVTLAFYILQSTGTRRSELGLAPWTPEQLPQLPRRSQVSLADTVASVIMLGIFIAVLIWQHFGSALYLNGEPVPVLNDGLWSFWLPYVIVLLAVEIAFAVALYLRGYWTWGFAAANTVLGLLFMVPVLWLLATDQVYNWAFLAEANWDGANTGWINGITAAFVLFIGLWDIGDGFVKAWKAERQEAPREPATV</sequence>
<proteinExistence type="predicted"/>
<dbReference type="NCBIfam" id="NF038403">
    <property type="entry name" value="perm_prefix_1"/>
    <property type="match status" value="1"/>
</dbReference>
<reference evidence="2" key="1">
    <citation type="submission" date="2014-07" db="EMBL/GenBank/DDBJ databases">
        <authorList>
            <person name="Urmite Genomes Urmite Genomes"/>
        </authorList>
    </citation>
    <scope>NUCLEOTIDE SEQUENCE</scope>
    <source>
        <strain evidence="2">11W110_air</strain>
    </source>
</reference>
<keyword evidence="1" id="KW-0812">Transmembrane</keyword>
<organism evidence="2">
    <name type="scientific">Arthrobacter saudimassiliensis</name>
    <dbReference type="NCBI Taxonomy" id="1461584"/>
    <lineage>
        <taxon>Bacteria</taxon>
        <taxon>Bacillati</taxon>
        <taxon>Actinomycetota</taxon>
        <taxon>Actinomycetes</taxon>
        <taxon>Micrococcales</taxon>
        <taxon>Micrococcaceae</taxon>
        <taxon>Arthrobacter</taxon>
    </lineage>
</organism>
<keyword evidence="1" id="KW-0472">Membrane</keyword>
<feature type="transmembrane region" description="Helical" evidence="1">
    <location>
        <begin position="121"/>
        <end position="143"/>
    </location>
</feature>
<feature type="transmembrane region" description="Helical" evidence="1">
    <location>
        <begin position="90"/>
        <end position="109"/>
    </location>
</feature>
<feature type="transmembrane region" description="Helical" evidence="1">
    <location>
        <begin position="245"/>
        <end position="266"/>
    </location>
</feature>
<evidence type="ECO:0000313" key="2">
    <source>
        <dbReference type="EMBL" id="CEA09339.1"/>
    </source>
</evidence>